<evidence type="ECO:0000313" key="1">
    <source>
        <dbReference type="EMBL" id="KIM45325.1"/>
    </source>
</evidence>
<protein>
    <submittedName>
        <fullName evidence="1">Uncharacterized protein</fullName>
    </submittedName>
</protein>
<accession>A0A0C3C8Z3</accession>
<dbReference type="Proteomes" id="UP000053424">
    <property type="component" value="Unassembled WGS sequence"/>
</dbReference>
<dbReference type="EMBL" id="KN831772">
    <property type="protein sequence ID" value="KIM45325.1"/>
    <property type="molecule type" value="Genomic_DNA"/>
</dbReference>
<reference evidence="2" key="2">
    <citation type="submission" date="2015-01" db="EMBL/GenBank/DDBJ databases">
        <title>Evolutionary Origins and Diversification of the Mycorrhizal Mutualists.</title>
        <authorList>
            <consortium name="DOE Joint Genome Institute"/>
            <consortium name="Mycorrhizal Genomics Consortium"/>
            <person name="Kohler A."/>
            <person name="Kuo A."/>
            <person name="Nagy L.G."/>
            <person name="Floudas D."/>
            <person name="Copeland A."/>
            <person name="Barry K.W."/>
            <person name="Cichocki N."/>
            <person name="Veneault-Fourrey C."/>
            <person name="LaButti K."/>
            <person name="Lindquist E.A."/>
            <person name="Lipzen A."/>
            <person name="Lundell T."/>
            <person name="Morin E."/>
            <person name="Murat C."/>
            <person name="Riley R."/>
            <person name="Ohm R."/>
            <person name="Sun H."/>
            <person name="Tunlid A."/>
            <person name="Henrissat B."/>
            <person name="Grigoriev I.V."/>
            <person name="Hibbett D.S."/>
            <person name="Martin F."/>
        </authorList>
    </citation>
    <scope>NUCLEOTIDE SEQUENCE [LARGE SCALE GENOMIC DNA]</scope>
    <source>
        <strain evidence="2">h7</strain>
    </source>
</reference>
<dbReference type="HOGENOM" id="CLU_2359981_0_0_1"/>
<organism evidence="1 2">
    <name type="scientific">Hebeloma cylindrosporum</name>
    <dbReference type="NCBI Taxonomy" id="76867"/>
    <lineage>
        <taxon>Eukaryota</taxon>
        <taxon>Fungi</taxon>
        <taxon>Dikarya</taxon>
        <taxon>Basidiomycota</taxon>
        <taxon>Agaricomycotina</taxon>
        <taxon>Agaricomycetes</taxon>
        <taxon>Agaricomycetidae</taxon>
        <taxon>Agaricales</taxon>
        <taxon>Agaricineae</taxon>
        <taxon>Hymenogastraceae</taxon>
        <taxon>Hebeloma</taxon>
    </lineage>
</organism>
<reference evidence="1 2" key="1">
    <citation type="submission" date="2014-04" db="EMBL/GenBank/DDBJ databases">
        <authorList>
            <consortium name="DOE Joint Genome Institute"/>
            <person name="Kuo A."/>
            <person name="Gay G."/>
            <person name="Dore J."/>
            <person name="Kohler A."/>
            <person name="Nagy L.G."/>
            <person name="Floudas D."/>
            <person name="Copeland A."/>
            <person name="Barry K.W."/>
            <person name="Cichocki N."/>
            <person name="Veneault-Fourrey C."/>
            <person name="LaButti K."/>
            <person name="Lindquist E.A."/>
            <person name="Lipzen A."/>
            <person name="Lundell T."/>
            <person name="Morin E."/>
            <person name="Murat C."/>
            <person name="Sun H."/>
            <person name="Tunlid A."/>
            <person name="Henrissat B."/>
            <person name="Grigoriev I.V."/>
            <person name="Hibbett D.S."/>
            <person name="Martin F."/>
            <person name="Nordberg H.P."/>
            <person name="Cantor M.N."/>
            <person name="Hua S.X."/>
        </authorList>
    </citation>
    <scope>NUCLEOTIDE SEQUENCE [LARGE SCALE GENOMIC DNA]</scope>
    <source>
        <strain evidence="2">h7</strain>
    </source>
</reference>
<gene>
    <name evidence="1" type="ORF">M413DRAFT_338009</name>
</gene>
<evidence type="ECO:0000313" key="2">
    <source>
        <dbReference type="Proteomes" id="UP000053424"/>
    </source>
</evidence>
<name>A0A0C3C8Z3_HEBCY</name>
<keyword evidence="2" id="KW-1185">Reference proteome</keyword>
<dbReference type="AlphaFoldDB" id="A0A0C3C8Z3"/>
<proteinExistence type="predicted"/>
<sequence length="96" mass="10603">MATSQRQKSGSLMLWDSPRTPILSCPLGFSVVHLTSRPWRRGIAAATSRYLLRRKLFAVTESIRRKLNLKRPLIGVGLTLGPTATLAVKYHSGQAS</sequence>